<name>E7RT99_9BACT</name>
<sequence>MALKRIYRCNKCGYEAEIYEGKGLFGQHITPILCPECKAIRNIVVGGVIGDVAPSFNSETGRLCPRCGNDKITRWNGHTCPKCGGTMTPTESRDFWT</sequence>
<accession>E7RT99</accession>
<protein>
    <submittedName>
        <fullName evidence="1">Uncharacterized protein</fullName>
    </submittedName>
</protein>
<keyword evidence="2" id="KW-1185">Reference proteome</keyword>
<dbReference type="HOGENOM" id="CLU_183030_0_0_10"/>
<comment type="caution">
    <text evidence="1">The sequence shown here is derived from an EMBL/GenBank/DDBJ whole genome shotgun (WGS) entry which is preliminary data.</text>
</comment>
<dbReference type="AlphaFoldDB" id="E7RT99"/>
<evidence type="ECO:0000313" key="1">
    <source>
        <dbReference type="EMBL" id="EFZ35905.1"/>
    </source>
</evidence>
<organism evidence="1 2">
    <name type="scientific">Hoylesella oralis ATCC 33269</name>
    <dbReference type="NCBI Taxonomy" id="873533"/>
    <lineage>
        <taxon>Bacteria</taxon>
        <taxon>Pseudomonadati</taxon>
        <taxon>Bacteroidota</taxon>
        <taxon>Bacteroidia</taxon>
        <taxon>Bacteroidales</taxon>
        <taxon>Prevotellaceae</taxon>
        <taxon>Hoylesella</taxon>
    </lineage>
</organism>
<reference evidence="1" key="1">
    <citation type="submission" date="2011-01" db="EMBL/GenBank/DDBJ databases">
        <authorList>
            <person name="Muzny D."/>
            <person name="Qin X."/>
            <person name="Buhay C."/>
            <person name="Dugan-Rocha S."/>
            <person name="Ding Y."/>
            <person name="Chen G."/>
            <person name="Hawes A."/>
            <person name="Holder M."/>
            <person name="Jhangiani S."/>
            <person name="Johnson A."/>
            <person name="Khan Z."/>
            <person name="Li Z."/>
            <person name="Liu W."/>
            <person name="Liu X."/>
            <person name="Perez L."/>
            <person name="Shen H."/>
            <person name="Wang Q."/>
            <person name="Watt J."/>
            <person name="Xi L."/>
            <person name="Xin Y."/>
            <person name="Zhou J."/>
            <person name="Deng J."/>
            <person name="Jiang H."/>
            <person name="Liu Y."/>
            <person name="Qu J."/>
            <person name="Song X.-Z."/>
            <person name="Zhang L."/>
            <person name="Villasana D."/>
            <person name="Johnson A."/>
            <person name="Liu J."/>
            <person name="Liyanage D."/>
            <person name="Lorensuhewa L."/>
            <person name="Robinson T."/>
            <person name="Song A."/>
            <person name="Song B.-B."/>
            <person name="Dinh H."/>
            <person name="Thornton R."/>
            <person name="Coyle M."/>
            <person name="Francisco L."/>
            <person name="Jackson L."/>
            <person name="Javaid M."/>
            <person name="Korchina V."/>
            <person name="Kovar C."/>
            <person name="Mata R."/>
            <person name="Mathew T."/>
            <person name="Ngo R."/>
            <person name="Nguyen L."/>
            <person name="Nguyen N."/>
            <person name="Okwuonu G."/>
            <person name="Ongeri F."/>
            <person name="Pham C."/>
            <person name="Simmons D."/>
            <person name="Wilczek-Boney K."/>
            <person name="Hale W."/>
            <person name="Jakkamsetti A."/>
            <person name="Pham P."/>
            <person name="Ruth R."/>
            <person name="San Lucas F."/>
            <person name="Warren J."/>
            <person name="Zhang J."/>
            <person name="Zhao Z."/>
            <person name="Zhou C."/>
            <person name="Zhu D."/>
            <person name="Lee S."/>
            <person name="Bess C."/>
            <person name="Blankenburg K."/>
            <person name="Forbes L."/>
            <person name="Fu Q."/>
            <person name="Gubbala S."/>
            <person name="Hirani K."/>
            <person name="Jayaseelan J.C."/>
            <person name="Lara F."/>
            <person name="Munidasa M."/>
            <person name="Palculict T."/>
            <person name="Patil S."/>
            <person name="Pu L.-L."/>
            <person name="Saada N."/>
            <person name="Tang L."/>
            <person name="Weissenberger G."/>
            <person name="Zhu Y."/>
            <person name="Hemphill L."/>
            <person name="Shang Y."/>
            <person name="Youmans B."/>
            <person name="Ayvaz T."/>
            <person name="Ross M."/>
            <person name="Santibanez J."/>
            <person name="Aqrawi P."/>
            <person name="Gross S."/>
            <person name="Joshi V."/>
            <person name="Fowler G."/>
            <person name="Nazareth L."/>
            <person name="Reid J."/>
            <person name="Worley K."/>
            <person name="Petrosino J."/>
            <person name="Highlander S."/>
            <person name="Gibbs R."/>
        </authorList>
    </citation>
    <scope>NUCLEOTIDE SEQUENCE [LARGE SCALE GENOMIC DNA]</scope>
    <source>
        <strain evidence="1">ATCC 33269</strain>
    </source>
</reference>
<dbReference type="RefSeq" id="WP_004370169.1">
    <property type="nucleotide sequence ID" value="NZ_GL833119.1"/>
</dbReference>
<evidence type="ECO:0000313" key="2">
    <source>
        <dbReference type="Proteomes" id="UP000005580"/>
    </source>
</evidence>
<dbReference type="EMBL" id="AEPE02000006">
    <property type="protein sequence ID" value="EFZ35905.1"/>
    <property type="molecule type" value="Genomic_DNA"/>
</dbReference>
<gene>
    <name evidence="1" type="ORF">HMPREF0663_11972</name>
</gene>
<dbReference type="Proteomes" id="UP000005580">
    <property type="component" value="Unassembled WGS sequence"/>
</dbReference>
<proteinExistence type="predicted"/>